<dbReference type="Pfam" id="PF11326">
    <property type="entry name" value="PANTS-like"/>
    <property type="match status" value="1"/>
</dbReference>
<protein>
    <recommendedName>
        <fullName evidence="3">Synaptic plasticity regulator PANTS</fullName>
    </recommendedName>
    <alternativeName>
        <fullName evidence="4">Plasticity-associated neural transcript short</fullName>
    </alternativeName>
</protein>
<evidence type="ECO:0000256" key="4">
    <source>
        <dbReference type="ARBA" id="ARBA00044235"/>
    </source>
</evidence>
<dbReference type="PANTHER" id="PTHR28052:SF1">
    <property type="entry name" value="UPF0545 PROTEIN C22ORF39"/>
    <property type="match status" value="1"/>
</dbReference>
<evidence type="ECO:0000256" key="3">
    <source>
        <dbReference type="ARBA" id="ARBA00044072"/>
    </source>
</evidence>
<comment type="caution">
    <text evidence="5">The sequence shown here is derived from an EMBL/GenBank/DDBJ whole genome shotgun (WGS) entry which is preliminary data.</text>
</comment>
<gene>
    <name evidence="5" type="ORF">P5673_000676</name>
</gene>
<dbReference type="Proteomes" id="UP001249851">
    <property type="component" value="Unassembled WGS sequence"/>
</dbReference>
<organism evidence="5 6">
    <name type="scientific">Acropora cervicornis</name>
    <name type="common">Staghorn coral</name>
    <dbReference type="NCBI Taxonomy" id="6130"/>
    <lineage>
        <taxon>Eukaryota</taxon>
        <taxon>Metazoa</taxon>
        <taxon>Cnidaria</taxon>
        <taxon>Anthozoa</taxon>
        <taxon>Hexacorallia</taxon>
        <taxon>Scleractinia</taxon>
        <taxon>Astrocoeniina</taxon>
        <taxon>Acroporidae</taxon>
        <taxon>Acropora</taxon>
    </lineage>
</organism>
<comment type="subcellular location">
    <subcellularLocation>
        <location evidence="2">Synaptic cleft</location>
    </subcellularLocation>
</comment>
<reference evidence="5" key="1">
    <citation type="journal article" date="2023" name="G3 (Bethesda)">
        <title>Whole genome assembly and annotation of the endangered Caribbean coral Acropora cervicornis.</title>
        <authorList>
            <person name="Selwyn J.D."/>
            <person name="Vollmer S.V."/>
        </authorList>
    </citation>
    <scope>NUCLEOTIDE SEQUENCE</scope>
    <source>
        <strain evidence="5">K2</strain>
    </source>
</reference>
<dbReference type="EMBL" id="JARQWQ010000001">
    <property type="protein sequence ID" value="KAK2574500.1"/>
    <property type="molecule type" value="Genomic_DNA"/>
</dbReference>
<accession>A0AAD9R7J8</accession>
<name>A0AAD9R7J8_ACRCE</name>
<reference evidence="5" key="2">
    <citation type="journal article" date="2023" name="Science">
        <title>Genomic signatures of disease resistance in endangered staghorn corals.</title>
        <authorList>
            <person name="Vollmer S.V."/>
            <person name="Selwyn J.D."/>
            <person name="Despard B.A."/>
            <person name="Roesel C.L."/>
        </authorList>
    </citation>
    <scope>NUCLEOTIDE SEQUENCE</scope>
    <source>
        <strain evidence="5">K2</strain>
    </source>
</reference>
<evidence type="ECO:0000313" key="6">
    <source>
        <dbReference type="Proteomes" id="UP001249851"/>
    </source>
</evidence>
<sequence>MLSFLSLFMAASRNQFHQYCIYGKFQDCLMYSKAMKSCISYKARKSTEVRDTMLEALKTQEIKFTSASVWEKRENPGEYWNGKE</sequence>
<dbReference type="AlphaFoldDB" id="A0AAD9R7J8"/>
<keyword evidence="6" id="KW-1185">Reference proteome</keyword>
<evidence type="ECO:0000256" key="1">
    <source>
        <dbReference type="ARBA" id="ARBA00006412"/>
    </source>
</evidence>
<evidence type="ECO:0000256" key="2">
    <source>
        <dbReference type="ARBA" id="ARBA00043942"/>
    </source>
</evidence>
<comment type="similarity">
    <text evidence="1">Belongs to the UPF0545 family.</text>
</comment>
<dbReference type="InterPro" id="IPR021475">
    <property type="entry name" value="Pants/Emi1-like"/>
</dbReference>
<dbReference type="PANTHER" id="PTHR28052">
    <property type="entry name" value="UPF0545 PROTEIN C22ORF39"/>
    <property type="match status" value="1"/>
</dbReference>
<dbReference type="GO" id="GO:0043083">
    <property type="term" value="C:synaptic cleft"/>
    <property type="evidence" value="ECO:0007669"/>
    <property type="project" value="UniProtKB-SubCell"/>
</dbReference>
<proteinExistence type="inferred from homology"/>
<evidence type="ECO:0000313" key="5">
    <source>
        <dbReference type="EMBL" id="KAK2574500.1"/>
    </source>
</evidence>